<comment type="caution">
    <text evidence="4">The sequence shown here is derived from an EMBL/GenBank/DDBJ whole genome shotgun (WGS) entry which is preliminary data.</text>
</comment>
<gene>
    <name evidence="4" type="ORF">NDU88_000705</name>
</gene>
<protein>
    <recommendedName>
        <fullName evidence="3">Ig-like domain-containing protein</fullName>
    </recommendedName>
</protein>
<dbReference type="SUPFAM" id="SSF48726">
    <property type="entry name" value="Immunoglobulin"/>
    <property type="match status" value="1"/>
</dbReference>
<dbReference type="PANTHER" id="PTHR47734:SF1">
    <property type="entry name" value="T-CELL IMMUNORECEPTOR WITH IG AND ITIM DOMAINS"/>
    <property type="match status" value="1"/>
</dbReference>
<dbReference type="GO" id="GO:0032733">
    <property type="term" value="P:positive regulation of interleukin-10 production"/>
    <property type="evidence" value="ECO:0007669"/>
    <property type="project" value="TreeGrafter"/>
</dbReference>
<keyword evidence="1" id="KW-0812">Transmembrane</keyword>
<dbReference type="GO" id="GO:0050868">
    <property type="term" value="P:negative regulation of T cell activation"/>
    <property type="evidence" value="ECO:0007669"/>
    <property type="project" value="InterPro"/>
</dbReference>
<feature type="signal peptide" evidence="2">
    <location>
        <begin position="1"/>
        <end position="31"/>
    </location>
</feature>
<evidence type="ECO:0000313" key="5">
    <source>
        <dbReference type="Proteomes" id="UP001066276"/>
    </source>
</evidence>
<keyword evidence="2" id="KW-0732">Signal</keyword>
<dbReference type="EMBL" id="JANPWB010000012">
    <property type="protein sequence ID" value="KAJ1112441.1"/>
    <property type="molecule type" value="Genomic_DNA"/>
</dbReference>
<feature type="domain" description="Ig-like" evidence="3">
    <location>
        <begin position="10"/>
        <end position="115"/>
    </location>
</feature>
<dbReference type="PANTHER" id="PTHR47734">
    <property type="entry name" value="T-CELL IMMUNORECEPTOR WITH IG AND ITIM DOMAINS PROTEIN, TIGIT"/>
    <property type="match status" value="1"/>
</dbReference>
<keyword evidence="1" id="KW-1133">Transmembrane helix</keyword>
<evidence type="ECO:0000259" key="3">
    <source>
        <dbReference type="PROSITE" id="PS50835"/>
    </source>
</evidence>
<reference evidence="4" key="1">
    <citation type="journal article" date="2022" name="bioRxiv">
        <title>Sequencing and chromosome-scale assembly of the giantPleurodeles waltlgenome.</title>
        <authorList>
            <person name="Brown T."/>
            <person name="Elewa A."/>
            <person name="Iarovenko S."/>
            <person name="Subramanian E."/>
            <person name="Araus A.J."/>
            <person name="Petzold A."/>
            <person name="Susuki M."/>
            <person name="Suzuki K.-i.T."/>
            <person name="Hayashi T."/>
            <person name="Toyoda A."/>
            <person name="Oliveira C."/>
            <person name="Osipova E."/>
            <person name="Leigh N.D."/>
            <person name="Simon A."/>
            <person name="Yun M.H."/>
        </authorList>
    </citation>
    <scope>NUCLEOTIDE SEQUENCE</scope>
    <source>
        <strain evidence="4">20211129_DDA</strain>
        <tissue evidence="4">Liver</tissue>
    </source>
</reference>
<dbReference type="AlphaFoldDB" id="A0AAV7N8W6"/>
<evidence type="ECO:0000256" key="2">
    <source>
        <dbReference type="SAM" id="SignalP"/>
    </source>
</evidence>
<dbReference type="InterPro" id="IPR036179">
    <property type="entry name" value="Ig-like_dom_sf"/>
</dbReference>
<dbReference type="GO" id="GO:0009986">
    <property type="term" value="C:cell surface"/>
    <property type="evidence" value="ECO:0007669"/>
    <property type="project" value="TreeGrafter"/>
</dbReference>
<dbReference type="InterPro" id="IPR007110">
    <property type="entry name" value="Ig-like_dom"/>
</dbReference>
<dbReference type="InterPro" id="IPR003599">
    <property type="entry name" value="Ig_sub"/>
</dbReference>
<accession>A0AAV7N8W6</accession>
<evidence type="ECO:0000256" key="1">
    <source>
        <dbReference type="SAM" id="Phobius"/>
    </source>
</evidence>
<dbReference type="GO" id="GO:0005102">
    <property type="term" value="F:signaling receptor binding"/>
    <property type="evidence" value="ECO:0007669"/>
    <property type="project" value="InterPro"/>
</dbReference>
<evidence type="ECO:0000313" key="4">
    <source>
        <dbReference type="EMBL" id="KAJ1112441.1"/>
    </source>
</evidence>
<dbReference type="Pfam" id="PF07686">
    <property type="entry name" value="V-set"/>
    <property type="match status" value="1"/>
</dbReference>
<proteinExistence type="predicted"/>
<dbReference type="Proteomes" id="UP001066276">
    <property type="component" value="Chromosome 8"/>
</dbReference>
<organism evidence="4 5">
    <name type="scientific">Pleurodeles waltl</name>
    <name type="common">Iberian ribbed newt</name>
    <dbReference type="NCBI Taxonomy" id="8319"/>
    <lineage>
        <taxon>Eukaryota</taxon>
        <taxon>Metazoa</taxon>
        <taxon>Chordata</taxon>
        <taxon>Craniata</taxon>
        <taxon>Vertebrata</taxon>
        <taxon>Euteleostomi</taxon>
        <taxon>Amphibia</taxon>
        <taxon>Batrachia</taxon>
        <taxon>Caudata</taxon>
        <taxon>Salamandroidea</taxon>
        <taxon>Salamandridae</taxon>
        <taxon>Pleurodelinae</taxon>
        <taxon>Pleurodeles</taxon>
    </lineage>
</organism>
<dbReference type="InterPro" id="IPR013106">
    <property type="entry name" value="Ig_V-set"/>
</dbReference>
<keyword evidence="1" id="KW-0472">Membrane</keyword>
<feature type="transmembrane region" description="Helical" evidence="1">
    <location>
        <begin position="144"/>
        <end position="166"/>
    </location>
</feature>
<dbReference type="Gene3D" id="2.60.40.10">
    <property type="entry name" value="Immunoglobulins"/>
    <property type="match status" value="1"/>
</dbReference>
<dbReference type="PROSITE" id="PS50835">
    <property type="entry name" value="IG_LIKE"/>
    <property type="match status" value="1"/>
</dbReference>
<name>A0AAV7N8W6_PLEWA</name>
<dbReference type="InterPro" id="IPR042948">
    <property type="entry name" value="TIGIT"/>
</dbReference>
<dbReference type="GO" id="GO:0032695">
    <property type="term" value="P:negative regulation of interleukin-12 production"/>
    <property type="evidence" value="ECO:0007669"/>
    <property type="project" value="TreeGrafter"/>
</dbReference>
<keyword evidence="5" id="KW-1185">Reference proteome</keyword>
<feature type="chain" id="PRO_5043529618" description="Ig-like domain-containing protein" evidence="2">
    <location>
        <begin position="32"/>
        <end position="245"/>
    </location>
</feature>
<dbReference type="InterPro" id="IPR013783">
    <property type="entry name" value="Ig-like_fold"/>
</dbReference>
<sequence>MEGSSCHRLPRAPVLWHALALAVTSLSGVMAGTILTPGRISTAQGSMVTLKCDLFATNASVIHVIWNKCDKPTIAVYSGQEAKVTYKFKEKVTLAEGYGIEIWHADSKDAGNYCCVFYTFPDGRYDGKVFLQVTESQSNTQMSLIFGLSLGAVLVFGLVTAGTLLLKCKNRKVLSRSLSLRNHYFSSQAFANNLQSTRLEITESEAMTGTEVEDSDETHDYFNVLQYGCVNHCKPSVTTCKELNL</sequence>
<dbReference type="SMART" id="SM00409">
    <property type="entry name" value="IG"/>
    <property type="match status" value="1"/>
</dbReference>